<comment type="caution">
    <text evidence="9">The sequence shown here is derived from an EMBL/GenBank/DDBJ whole genome shotgun (WGS) entry which is preliminary data.</text>
</comment>
<evidence type="ECO:0000259" key="8">
    <source>
        <dbReference type="PROSITE" id="PS50059"/>
    </source>
</evidence>
<evidence type="ECO:0000256" key="4">
    <source>
        <dbReference type="ARBA" id="ARBA00023235"/>
    </source>
</evidence>
<sequence length="262" mass="27136">MLQRALTAAVTPALLLQFTPAHAAAPVAAKPKPSVLTCTTTTPEGLSYTVIKAGKGERPNAESRVIVNYKGMLTADGTEFDSGQGAQFPVGGVIPGFAQGLQLMQAGGSYRLCIPSKLGYGAAGTGPIPANADLVFEVDLLSFKNPAPKPVIPVAERSCSQTTASGLGFDLIKAGAGKSATDSDMALVDFTVFDASTGVVQQQREWEKIALSQASPVFGEGLKMMQAGSTYRFCMPKGADSGPESNIIVTLLDVRPAPTADN</sequence>
<evidence type="ECO:0000256" key="6">
    <source>
        <dbReference type="RuleBase" id="RU003915"/>
    </source>
</evidence>
<dbReference type="Pfam" id="PF00254">
    <property type="entry name" value="FKBP_C"/>
    <property type="match status" value="1"/>
</dbReference>
<evidence type="ECO:0000313" key="9">
    <source>
        <dbReference type="EMBL" id="MBB3943199.1"/>
    </source>
</evidence>
<dbReference type="RefSeq" id="WP_183941591.1">
    <property type="nucleotide sequence ID" value="NZ_BAABBG010000002.1"/>
</dbReference>
<dbReference type="EC" id="5.2.1.8" evidence="6"/>
<keyword evidence="3 5" id="KW-0697">Rotamase</keyword>
<dbReference type="PROSITE" id="PS50059">
    <property type="entry name" value="FKBP_PPIASE"/>
    <property type="match status" value="1"/>
</dbReference>
<evidence type="ECO:0000256" key="2">
    <source>
        <dbReference type="ARBA" id="ARBA00006577"/>
    </source>
</evidence>
<dbReference type="AlphaFoldDB" id="A0A840AXR2"/>
<comment type="similarity">
    <text evidence="2 6">Belongs to the FKBP-type PPIase family.</text>
</comment>
<evidence type="ECO:0000256" key="7">
    <source>
        <dbReference type="SAM" id="SignalP"/>
    </source>
</evidence>
<keyword evidence="7" id="KW-0732">Signal</keyword>
<accession>A0A840AXR2</accession>
<comment type="catalytic activity">
    <reaction evidence="1 5 6">
        <text>[protein]-peptidylproline (omega=180) = [protein]-peptidylproline (omega=0)</text>
        <dbReference type="Rhea" id="RHEA:16237"/>
        <dbReference type="Rhea" id="RHEA-COMP:10747"/>
        <dbReference type="Rhea" id="RHEA-COMP:10748"/>
        <dbReference type="ChEBI" id="CHEBI:83833"/>
        <dbReference type="ChEBI" id="CHEBI:83834"/>
        <dbReference type="EC" id="5.2.1.8"/>
    </reaction>
</comment>
<feature type="signal peptide" evidence="7">
    <location>
        <begin position="1"/>
        <end position="23"/>
    </location>
</feature>
<keyword evidence="4 5" id="KW-0413">Isomerase</keyword>
<reference evidence="9 10" key="1">
    <citation type="submission" date="2020-08" db="EMBL/GenBank/DDBJ databases">
        <title>Genomic Encyclopedia of Type Strains, Phase IV (KMG-IV): sequencing the most valuable type-strain genomes for metagenomic binning, comparative biology and taxonomic classification.</title>
        <authorList>
            <person name="Goeker M."/>
        </authorList>
    </citation>
    <scope>NUCLEOTIDE SEQUENCE [LARGE SCALE GENOMIC DNA]</scope>
    <source>
        <strain evidence="9 10">DSM 29050</strain>
    </source>
</reference>
<dbReference type="SUPFAM" id="SSF54534">
    <property type="entry name" value="FKBP-like"/>
    <property type="match status" value="2"/>
</dbReference>
<dbReference type="GO" id="GO:0003755">
    <property type="term" value="F:peptidyl-prolyl cis-trans isomerase activity"/>
    <property type="evidence" value="ECO:0007669"/>
    <property type="project" value="UniProtKB-UniRule"/>
</dbReference>
<evidence type="ECO:0000256" key="3">
    <source>
        <dbReference type="ARBA" id="ARBA00023110"/>
    </source>
</evidence>
<dbReference type="PANTHER" id="PTHR43811:SF19">
    <property type="entry name" value="39 KDA FK506-BINDING NUCLEAR PROTEIN"/>
    <property type="match status" value="1"/>
</dbReference>
<dbReference type="EMBL" id="JACIEA010000001">
    <property type="protein sequence ID" value="MBB3943199.1"/>
    <property type="molecule type" value="Genomic_DNA"/>
</dbReference>
<feature type="chain" id="PRO_5032369443" description="Peptidyl-prolyl cis-trans isomerase" evidence="7">
    <location>
        <begin position="24"/>
        <end position="262"/>
    </location>
</feature>
<protein>
    <recommendedName>
        <fullName evidence="6">Peptidyl-prolyl cis-trans isomerase</fullName>
        <ecNumber evidence="6">5.2.1.8</ecNumber>
    </recommendedName>
</protein>
<gene>
    <name evidence="9" type="ORF">GGR91_001421</name>
</gene>
<organism evidence="9 10">
    <name type="scientific">Sphingorhabdus rigui</name>
    <dbReference type="NCBI Taxonomy" id="1282858"/>
    <lineage>
        <taxon>Bacteria</taxon>
        <taxon>Pseudomonadati</taxon>
        <taxon>Pseudomonadota</taxon>
        <taxon>Alphaproteobacteria</taxon>
        <taxon>Sphingomonadales</taxon>
        <taxon>Sphingomonadaceae</taxon>
        <taxon>Sphingorhabdus</taxon>
    </lineage>
</organism>
<proteinExistence type="inferred from homology"/>
<dbReference type="PANTHER" id="PTHR43811">
    <property type="entry name" value="FKBP-TYPE PEPTIDYL-PROLYL CIS-TRANS ISOMERASE FKPA"/>
    <property type="match status" value="1"/>
</dbReference>
<name>A0A840AXR2_9SPHN</name>
<dbReference type="Proteomes" id="UP000581447">
    <property type="component" value="Unassembled WGS sequence"/>
</dbReference>
<evidence type="ECO:0000256" key="1">
    <source>
        <dbReference type="ARBA" id="ARBA00000971"/>
    </source>
</evidence>
<evidence type="ECO:0000313" key="10">
    <source>
        <dbReference type="Proteomes" id="UP000581447"/>
    </source>
</evidence>
<evidence type="ECO:0000256" key="5">
    <source>
        <dbReference type="PROSITE-ProRule" id="PRU00277"/>
    </source>
</evidence>
<feature type="domain" description="PPIase FKBP-type" evidence="8">
    <location>
        <begin position="62"/>
        <end position="144"/>
    </location>
</feature>
<dbReference type="Gene3D" id="3.10.50.40">
    <property type="match status" value="2"/>
</dbReference>
<dbReference type="InterPro" id="IPR046357">
    <property type="entry name" value="PPIase_dom_sf"/>
</dbReference>
<dbReference type="InterPro" id="IPR001179">
    <property type="entry name" value="PPIase_FKBP_dom"/>
</dbReference>
<keyword evidence="10" id="KW-1185">Reference proteome</keyword>